<proteinExistence type="predicted"/>
<keyword evidence="1" id="KW-0812">Transmembrane</keyword>
<gene>
    <name evidence="2" type="ORF">KY290_019435</name>
</gene>
<name>A0ABQ7VH14_SOLTU</name>
<feature type="transmembrane region" description="Helical" evidence="1">
    <location>
        <begin position="109"/>
        <end position="131"/>
    </location>
</feature>
<reference evidence="2 3" key="1">
    <citation type="journal article" date="2021" name="bioRxiv">
        <title>Chromosome-scale and haplotype-resolved genome assembly of a tetraploid potato cultivar.</title>
        <authorList>
            <person name="Sun H."/>
            <person name="Jiao W.-B."/>
            <person name="Krause K."/>
            <person name="Campoy J.A."/>
            <person name="Goel M."/>
            <person name="Folz-Donahue K."/>
            <person name="Kukat C."/>
            <person name="Huettel B."/>
            <person name="Schneeberger K."/>
        </authorList>
    </citation>
    <scope>NUCLEOTIDE SEQUENCE [LARGE SCALE GENOMIC DNA]</scope>
    <source>
        <strain evidence="2">SolTubOtavaFocal</strain>
        <tissue evidence="2">Leaves</tissue>
    </source>
</reference>
<sequence>MESIKHMEQTSNVRAYQAEFDRLLTGVNLSNENAISCFLGGRKPELNKSVKMQAPKTLMQAYKLARLQEEVFEAQAQSQGIRSAGKNQNPILPIPNFHRNQMYRGPYQLILATGNLLIILITNLVDFRAMLMEGSS</sequence>
<evidence type="ECO:0000313" key="3">
    <source>
        <dbReference type="Proteomes" id="UP000826656"/>
    </source>
</evidence>
<comment type="caution">
    <text evidence="2">The sequence shown here is derived from an EMBL/GenBank/DDBJ whole genome shotgun (WGS) entry which is preliminary data.</text>
</comment>
<protein>
    <recommendedName>
        <fullName evidence="4">Retrotransposon gag domain-containing protein</fullName>
    </recommendedName>
</protein>
<keyword evidence="1" id="KW-1133">Transmembrane helix</keyword>
<evidence type="ECO:0000313" key="2">
    <source>
        <dbReference type="EMBL" id="KAH0763362.1"/>
    </source>
</evidence>
<dbReference type="EMBL" id="JAIVGD010000013">
    <property type="protein sequence ID" value="KAH0763362.1"/>
    <property type="molecule type" value="Genomic_DNA"/>
</dbReference>
<evidence type="ECO:0008006" key="4">
    <source>
        <dbReference type="Google" id="ProtNLM"/>
    </source>
</evidence>
<keyword evidence="3" id="KW-1185">Reference proteome</keyword>
<evidence type="ECO:0000256" key="1">
    <source>
        <dbReference type="SAM" id="Phobius"/>
    </source>
</evidence>
<keyword evidence="1" id="KW-0472">Membrane</keyword>
<dbReference type="Proteomes" id="UP000826656">
    <property type="component" value="Unassembled WGS sequence"/>
</dbReference>
<organism evidence="2 3">
    <name type="scientific">Solanum tuberosum</name>
    <name type="common">Potato</name>
    <dbReference type="NCBI Taxonomy" id="4113"/>
    <lineage>
        <taxon>Eukaryota</taxon>
        <taxon>Viridiplantae</taxon>
        <taxon>Streptophyta</taxon>
        <taxon>Embryophyta</taxon>
        <taxon>Tracheophyta</taxon>
        <taxon>Spermatophyta</taxon>
        <taxon>Magnoliopsida</taxon>
        <taxon>eudicotyledons</taxon>
        <taxon>Gunneridae</taxon>
        <taxon>Pentapetalae</taxon>
        <taxon>asterids</taxon>
        <taxon>lamiids</taxon>
        <taxon>Solanales</taxon>
        <taxon>Solanaceae</taxon>
        <taxon>Solanoideae</taxon>
        <taxon>Solaneae</taxon>
        <taxon>Solanum</taxon>
    </lineage>
</organism>
<accession>A0ABQ7VH14</accession>